<reference evidence="3 4" key="1">
    <citation type="journal article" date="2015" name="BMC Genomics">
        <title>The genome of the truffle-parasite Tolypocladium ophioglossoides and the evolution of antifungal peptaibiotics.</title>
        <authorList>
            <person name="Quandt C.A."/>
            <person name="Bushley K.E."/>
            <person name="Spatafora J.W."/>
        </authorList>
    </citation>
    <scope>NUCLEOTIDE SEQUENCE [LARGE SCALE GENOMIC DNA]</scope>
    <source>
        <strain evidence="3 4">CBS 100239</strain>
    </source>
</reference>
<dbReference type="Proteomes" id="UP000036947">
    <property type="component" value="Unassembled WGS sequence"/>
</dbReference>
<sequence>MRGRGEQPTRQEEEEEFVPSQASRLVDASSALLRLICALTNGLTPLAVGKHTLPQASLSASWRPFACMVRQDEAKGLGGPVAPLQAPRRAWALGGGPLKIPVSLAGPRAPDRPPRGQAACSGWGWSCHTQRLVLLVLLVLVLLGSGGGGEMDWQRGNGAWEWWMEGNGP</sequence>
<dbReference type="AlphaFoldDB" id="A0A0L0MY56"/>
<feature type="transmembrane region" description="Helical" evidence="2">
    <location>
        <begin position="132"/>
        <end position="149"/>
    </location>
</feature>
<organism evidence="3 4">
    <name type="scientific">Tolypocladium ophioglossoides (strain CBS 100239)</name>
    <name type="common">Snaketongue truffleclub</name>
    <name type="synonym">Elaphocordyceps ophioglossoides</name>
    <dbReference type="NCBI Taxonomy" id="1163406"/>
    <lineage>
        <taxon>Eukaryota</taxon>
        <taxon>Fungi</taxon>
        <taxon>Dikarya</taxon>
        <taxon>Ascomycota</taxon>
        <taxon>Pezizomycotina</taxon>
        <taxon>Sordariomycetes</taxon>
        <taxon>Hypocreomycetidae</taxon>
        <taxon>Hypocreales</taxon>
        <taxon>Ophiocordycipitaceae</taxon>
        <taxon>Tolypocladium</taxon>
    </lineage>
</organism>
<keyword evidence="2" id="KW-0812">Transmembrane</keyword>
<dbReference type="EMBL" id="LFRF01000050">
    <property type="protein sequence ID" value="KND86701.1"/>
    <property type="molecule type" value="Genomic_DNA"/>
</dbReference>
<keyword evidence="2" id="KW-0472">Membrane</keyword>
<evidence type="ECO:0000256" key="2">
    <source>
        <dbReference type="SAM" id="Phobius"/>
    </source>
</evidence>
<evidence type="ECO:0000313" key="3">
    <source>
        <dbReference type="EMBL" id="KND86701.1"/>
    </source>
</evidence>
<protein>
    <submittedName>
        <fullName evidence="3">Uncharacterized protein</fullName>
    </submittedName>
</protein>
<gene>
    <name evidence="3" type="ORF">TOPH_08642</name>
</gene>
<name>A0A0L0MY56_TOLOC</name>
<evidence type="ECO:0000313" key="4">
    <source>
        <dbReference type="Proteomes" id="UP000036947"/>
    </source>
</evidence>
<accession>A0A0L0MY56</accession>
<proteinExistence type="predicted"/>
<keyword evidence="2" id="KW-1133">Transmembrane helix</keyword>
<keyword evidence="4" id="KW-1185">Reference proteome</keyword>
<evidence type="ECO:0000256" key="1">
    <source>
        <dbReference type="SAM" id="MobiDB-lite"/>
    </source>
</evidence>
<feature type="region of interest" description="Disordered" evidence="1">
    <location>
        <begin position="1"/>
        <end position="21"/>
    </location>
</feature>
<comment type="caution">
    <text evidence="3">The sequence shown here is derived from an EMBL/GenBank/DDBJ whole genome shotgun (WGS) entry which is preliminary data.</text>
</comment>
<feature type="compositionally biased region" description="Basic and acidic residues" evidence="1">
    <location>
        <begin position="1"/>
        <end position="11"/>
    </location>
</feature>